<proteinExistence type="predicted"/>
<reference evidence="2 3" key="1">
    <citation type="submission" date="2019-04" db="EMBL/GenBank/DDBJ databases">
        <title>Friends and foes A comparative genomics study of 23 Aspergillus species from section Flavi.</title>
        <authorList>
            <consortium name="DOE Joint Genome Institute"/>
            <person name="Kjaerbolling I."/>
            <person name="Vesth T."/>
            <person name="Frisvad J.C."/>
            <person name="Nybo J.L."/>
            <person name="Theobald S."/>
            <person name="Kildgaard S."/>
            <person name="Isbrandt T."/>
            <person name="Kuo A."/>
            <person name="Sato A."/>
            <person name="Lyhne E.K."/>
            <person name="Kogle M.E."/>
            <person name="Wiebenga A."/>
            <person name="Kun R.S."/>
            <person name="Lubbers R.J."/>
            <person name="Makela M.R."/>
            <person name="Barry K."/>
            <person name="Chovatia M."/>
            <person name="Clum A."/>
            <person name="Daum C."/>
            <person name="Haridas S."/>
            <person name="He G."/>
            <person name="LaButti K."/>
            <person name="Lipzen A."/>
            <person name="Mondo S."/>
            <person name="Riley R."/>
            <person name="Salamov A."/>
            <person name="Simmons B.A."/>
            <person name="Magnuson J.K."/>
            <person name="Henrissat B."/>
            <person name="Mortensen U.H."/>
            <person name="Larsen T.O."/>
            <person name="Devries R.P."/>
            <person name="Grigoriev I.V."/>
            <person name="Machida M."/>
            <person name="Baker S.E."/>
            <person name="Andersen M.R."/>
        </authorList>
    </citation>
    <scope>NUCLEOTIDE SEQUENCE [LARGE SCALE GENOMIC DNA]</scope>
    <source>
        <strain evidence="2 3">IBT 18842</strain>
    </source>
</reference>
<evidence type="ECO:0000313" key="2">
    <source>
        <dbReference type="EMBL" id="KAE8144491.1"/>
    </source>
</evidence>
<feature type="domain" description="F-box" evidence="1">
    <location>
        <begin position="51"/>
        <end position="102"/>
    </location>
</feature>
<evidence type="ECO:0000313" key="3">
    <source>
        <dbReference type="Proteomes" id="UP000325780"/>
    </source>
</evidence>
<dbReference type="PROSITE" id="PS50181">
    <property type="entry name" value="FBOX"/>
    <property type="match status" value="1"/>
</dbReference>
<dbReference type="Proteomes" id="UP000325780">
    <property type="component" value="Unassembled WGS sequence"/>
</dbReference>
<dbReference type="Pfam" id="PF12937">
    <property type="entry name" value="F-box-like"/>
    <property type="match status" value="1"/>
</dbReference>
<evidence type="ECO:0000259" key="1">
    <source>
        <dbReference type="PROSITE" id="PS50181"/>
    </source>
</evidence>
<keyword evidence="3" id="KW-1185">Reference proteome</keyword>
<dbReference type="SMART" id="SM00256">
    <property type="entry name" value="FBOX"/>
    <property type="match status" value="1"/>
</dbReference>
<dbReference type="SUPFAM" id="SSF81383">
    <property type="entry name" value="F-box domain"/>
    <property type="match status" value="1"/>
</dbReference>
<dbReference type="InterPro" id="IPR036047">
    <property type="entry name" value="F-box-like_dom_sf"/>
</dbReference>
<gene>
    <name evidence="2" type="ORF">BDV25DRAFT_134629</name>
</gene>
<organism evidence="2 3">
    <name type="scientific">Aspergillus avenaceus</name>
    <dbReference type="NCBI Taxonomy" id="36643"/>
    <lineage>
        <taxon>Eukaryota</taxon>
        <taxon>Fungi</taxon>
        <taxon>Dikarya</taxon>
        <taxon>Ascomycota</taxon>
        <taxon>Pezizomycotina</taxon>
        <taxon>Eurotiomycetes</taxon>
        <taxon>Eurotiomycetidae</taxon>
        <taxon>Eurotiales</taxon>
        <taxon>Aspergillaceae</taxon>
        <taxon>Aspergillus</taxon>
        <taxon>Aspergillus subgen. Circumdati</taxon>
    </lineage>
</organism>
<name>A0A5N6TEG5_ASPAV</name>
<dbReference type="EMBL" id="ML742505">
    <property type="protein sequence ID" value="KAE8144491.1"/>
    <property type="molecule type" value="Genomic_DNA"/>
</dbReference>
<accession>A0A5N6TEG5</accession>
<dbReference type="OrthoDB" id="5295250at2759"/>
<dbReference type="CDD" id="cd09917">
    <property type="entry name" value="F-box_SF"/>
    <property type="match status" value="1"/>
</dbReference>
<protein>
    <submittedName>
        <fullName evidence="2">F-box domain protein</fullName>
    </submittedName>
</protein>
<dbReference type="InterPro" id="IPR001810">
    <property type="entry name" value="F-box_dom"/>
</dbReference>
<dbReference type="AlphaFoldDB" id="A0A5N6TEG5"/>
<sequence>MNSDVQDILSRFKNLQSPLARRTVYSQLLQQMSRHEWRGIRDQLNQVSFQKDILGSLPTEITVQIAKYLSLSELHSLRRVSKRWNALLSSDLICSNALYRYTGRSFGTLAKRSLDRFLQYAKQRTRLELGQPVFKVQEFSYMPVLRPNHTTCLDFSNGRFCTENRDSFTVLRVSEYLVAAITPRGYCYVWSLDSGDSSCFRLPSLGWKRVVVRGVNVAIAFSGTENDFIIHWRLDTHATRTFHIAKGLAYMDINPITDILAYPATRTQLRVIEQSLNGTVGTQCSSTYIMKLPPIVNPTWHLKIDEISSKAVGNTMGILSILSSGCSTETSCGIVAVTYNPRTNLVSLNTVKTESMPFLPLCMTCVDGILYYIKIDNGKPKIWVSDPGTMVAHRPAKEMNTQLPREASDRVYSFGTDFILRGDRDLILMVDQSGSKVWCFNEKVTLPGAA</sequence>
<dbReference type="Gene3D" id="1.20.1280.50">
    <property type="match status" value="1"/>
</dbReference>